<accession>A0A2P8D061</accession>
<comment type="caution">
    <text evidence="5">The sequence shown here is derived from an EMBL/GenBank/DDBJ whole genome shotgun (WGS) entry which is preliminary data.</text>
</comment>
<keyword evidence="2" id="KW-0238">DNA-binding</keyword>
<dbReference type="InterPro" id="IPR016032">
    <property type="entry name" value="Sig_transdc_resp-reg_C-effctor"/>
</dbReference>
<keyword evidence="1" id="KW-0805">Transcription regulation</keyword>
<evidence type="ECO:0000313" key="6">
    <source>
        <dbReference type="Proteomes" id="UP000240572"/>
    </source>
</evidence>
<dbReference type="AlphaFoldDB" id="A0A2P8D061"/>
<dbReference type="EMBL" id="PYGD01000007">
    <property type="protein sequence ID" value="PSK90612.1"/>
    <property type="molecule type" value="Genomic_DNA"/>
</dbReference>
<evidence type="ECO:0000313" key="5">
    <source>
        <dbReference type="EMBL" id="PSK90612.1"/>
    </source>
</evidence>
<dbReference type="CDD" id="cd06170">
    <property type="entry name" value="LuxR_C_like"/>
    <property type="match status" value="1"/>
</dbReference>
<dbReference type="Pfam" id="PF00196">
    <property type="entry name" value="GerE"/>
    <property type="match status" value="1"/>
</dbReference>
<dbReference type="PANTHER" id="PTHR44688">
    <property type="entry name" value="DNA-BINDING TRANSCRIPTIONAL ACTIVATOR DEVR_DOSR"/>
    <property type="match status" value="1"/>
</dbReference>
<dbReference type="GO" id="GO:0006355">
    <property type="term" value="P:regulation of DNA-templated transcription"/>
    <property type="evidence" value="ECO:0007669"/>
    <property type="project" value="InterPro"/>
</dbReference>
<keyword evidence="6" id="KW-1185">Reference proteome</keyword>
<name>A0A2P8D061_9BACT</name>
<dbReference type="OrthoDB" id="965844at2"/>
<dbReference type="Gene3D" id="3.30.450.20">
    <property type="entry name" value="PAS domain"/>
    <property type="match status" value="1"/>
</dbReference>
<dbReference type="PANTHER" id="PTHR44688:SF16">
    <property type="entry name" value="DNA-BINDING TRANSCRIPTIONAL ACTIVATOR DEVR_DOSR"/>
    <property type="match status" value="1"/>
</dbReference>
<evidence type="ECO:0000256" key="3">
    <source>
        <dbReference type="ARBA" id="ARBA00023163"/>
    </source>
</evidence>
<proteinExistence type="predicted"/>
<evidence type="ECO:0000256" key="2">
    <source>
        <dbReference type="ARBA" id="ARBA00023125"/>
    </source>
</evidence>
<evidence type="ECO:0000256" key="1">
    <source>
        <dbReference type="ARBA" id="ARBA00023015"/>
    </source>
</evidence>
<keyword evidence="3" id="KW-0804">Transcription</keyword>
<feature type="domain" description="HTH luxR-type" evidence="4">
    <location>
        <begin position="157"/>
        <end position="222"/>
    </location>
</feature>
<evidence type="ECO:0000259" key="4">
    <source>
        <dbReference type="PROSITE" id="PS50043"/>
    </source>
</evidence>
<reference evidence="5 6" key="1">
    <citation type="submission" date="2018-03" db="EMBL/GenBank/DDBJ databases">
        <title>Genomic Encyclopedia of Type Strains, Phase III (KMG-III): the genomes of soil and plant-associated and newly described type strains.</title>
        <authorList>
            <person name="Whitman W."/>
        </authorList>
    </citation>
    <scope>NUCLEOTIDE SEQUENCE [LARGE SCALE GENOMIC DNA]</scope>
    <source>
        <strain evidence="5 6">CGMCC 1.12700</strain>
    </source>
</reference>
<dbReference type="Proteomes" id="UP000240572">
    <property type="component" value="Unassembled WGS sequence"/>
</dbReference>
<dbReference type="RefSeq" id="WP_106523898.1">
    <property type="nucleotide sequence ID" value="NZ_PYGD01000007.1"/>
</dbReference>
<dbReference type="GO" id="GO:0003677">
    <property type="term" value="F:DNA binding"/>
    <property type="evidence" value="ECO:0007669"/>
    <property type="project" value="UniProtKB-KW"/>
</dbReference>
<dbReference type="SMART" id="SM00421">
    <property type="entry name" value="HTH_LUXR"/>
    <property type="match status" value="1"/>
</dbReference>
<organism evidence="5 6">
    <name type="scientific">Taibaiella chishuiensis</name>
    <dbReference type="NCBI Taxonomy" id="1434707"/>
    <lineage>
        <taxon>Bacteria</taxon>
        <taxon>Pseudomonadati</taxon>
        <taxon>Bacteroidota</taxon>
        <taxon>Chitinophagia</taxon>
        <taxon>Chitinophagales</taxon>
        <taxon>Chitinophagaceae</taxon>
        <taxon>Taibaiella</taxon>
    </lineage>
</organism>
<sequence length="224" mass="25556">MKQDLQSRITQKLEQLRDIAADIPGVVIVHKIPEATVEFISPRGLDYFGVSLEAVKAMGADYYPHFFNPEEASEYVPKIMSLIEQNDPDMLVSFFQQVHPAPGTPWTWHYATTKILMQDDDGRPVLSVTVALPVDPQLHITHKVSRLLDENVFLRQHYREFATLTEREKEVLKHLTLSLSAAEIAELFSLSVHTVETHRKNIKKKLGVSTTYDLSLYARAFDLI</sequence>
<protein>
    <submittedName>
        <fullName evidence="5">Regulatory LuxR family protein</fullName>
    </submittedName>
</protein>
<dbReference type="InterPro" id="IPR036388">
    <property type="entry name" value="WH-like_DNA-bd_sf"/>
</dbReference>
<dbReference type="Gene3D" id="1.10.10.10">
    <property type="entry name" value="Winged helix-like DNA-binding domain superfamily/Winged helix DNA-binding domain"/>
    <property type="match status" value="1"/>
</dbReference>
<gene>
    <name evidence="5" type="ORF">B0I18_10722</name>
</gene>
<dbReference type="PROSITE" id="PS50043">
    <property type="entry name" value="HTH_LUXR_2"/>
    <property type="match status" value="1"/>
</dbReference>
<dbReference type="InterPro" id="IPR000792">
    <property type="entry name" value="Tscrpt_reg_LuxR_C"/>
</dbReference>
<dbReference type="SUPFAM" id="SSF46894">
    <property type="entry name" value="C-terminal effector domain of the bipartite response regulators"/>
    <property type="match status" value="1"/>
</dbReference>
<dbReference type="PRINTS" id="PR00038">
    <property type="entry name" value="HTHLUXR"/>
</dbReference>